<dbReference type="GO" id="GO:0005634">
    <property type="term" value="C:nucleus"/>
    <property type="evidence" value="ECO:0007669"/>
    <property type="project" value="UniProtKB-SubCell"/>
</dbReference>
<dbReference type="InterPro" id="IPR006594">
    <property type="entry name" value="LisH"/>
</dbReference>
<evidence type="ECO:0000313" key="7">
    <source>
        <dbReference type="Proteomes" id="UP000750711"/>
    </source>
</evidence>
<keyword evidence="2" id="KW-0805">Transcription regulation</keyword>
<evidence type="ECO:0000256" key="1">
    <source>
        <dbReference type="ARBA" id="ARBA00004123"/>
    </source>
</evidence>
<dbReference type="Pfam" id="PF08513">
    <property type="entry name" value="LisH"/>
    <property type="match status" value="1"/>
</dbReference>
<feature type="region of interest" description="Disordered" evidence="5">
    <location>
        <begin position="67"/>
        <end position="126"/>
    </location>
</feature>
<comment type="subcellular location">
    <subcellularLocation>
        <location evidence="1">Nucleus</location>
    </subcellularLocation>
</comment>
<dbReference type="Proteomes" id="UP000750711">
    <property type="component" value="Unassembled WGS sequence"/>
</dbReference>
<accession>A0A9P8L3L0</accession>
<keyword evidence="7" id="KW-1185">Reference proteome</keyword>
<sequence length="228" mass="25255">MNNMSMAGMNSVGGPVGGMPMMNNGTGGQRDDNIHNNNDTTLLNTYIYDYFLKNGLHSCARSLLNSNAPLKTASDGPNQRTSPNMRRDADGNVLGNGVDENAMDTGDSKDGGNGKREDLPDAKVPQDCPTNSFLFDWWCVFWEMFGAQRKGGRNGEGGGAAMAYMQHTQAQQRIRQEQQRMMLGHRDPQMVGSMSQYQNQMMMRSMQNGMNMSQNDMARTAMQNSRKS</sequence>
<feature type="compositionally biased region" description="Basic and acidic residues" evidence="5">
    <location>
        <begin position="106"/>
        <end position="121"/>
    </location>
</feature>
<name>A0A9P8L3L0_9PEZI</name>
<comment type="caution">
    <text evidence="6">The sequence shown here is derived from an EMBL/GenBank/DDBJ whole genome shotgun (WGS) entry which is preliminary data.</text>
</comment>
<evidence type="ECO:0000256" key="3">
    <source>
        <dbReference type="ARBA" id="ARBA00023163"/>
    </source>
</evidence>
<evidence type="ECO:0000256" key="5">
    <source>
        <dbReference type="SAM" id="MobiDB-lite"/>
    </source>
</evidence>
<dbReference type="PROSITE" id="PS50896">
    <property type="entry name" value="LISH"/>
    <property type="match status" value="1"/>
</dbReference>
<dbReference type="AlphaFoldDB" id="A0A9P8L3L0"/>
<dbReference type="PANTHER" id="PTHR45093:SF2">
    <property type="entry name" value="LISH DOMAIN-CONTAINING PROTEIN"/>
    <property type="match status" value="1"/>
</dbReference>
<proteinExistence type="predicted"/>
<dbReference type="PANTHER" id="PTHR45093">
    <property type="entry name" value="TRANSCRIPTION ACTIVATOR MSS11"/>
    <property type="match status" value="1"/>
</dbReference>
<organism evidence="6 7">
    <name type="scientific">Trichoglossum hirsutum</name>
    <dbReference type="NCBI Taxonomy" id="265104"/>
    <lineage>
        <taxon>Eukaryota</taxon>
        <taxon>Fungi</taxon>
        <taxon>Dikarya</taxon>
        <taxon>Ascomycota</taxon>
        <taxon>Pezizomycotina</taxon>
        <taxon>Geoglossomycetes</taxon>
        <taxon>Geoglossales</taxon>
        <taxon>Geoglossaceae</taxon>
        <taxon>Trichoglossum</taxon>
    </lineage>
</organism>
<evidence type="ECO:0000256" key="4">
    <source>
        <dbReference type="ARBA" id="ARBA00023242"/>
    </source>
</evidence>
<gene>
    <name evidence="6" type="ORF">GP486_008655</name>
</gene>
<protein>
    <recommendedName>
        <fullName evidence="8">LisH domain-containing protein</fullName>
    </recommendedName>
</protein>
<keyword evidence="3" id="KW-0804">Transcription</keyword>
<evidence type="ECO:0000256" key="2">
    <source>
        <dbReference type="ARBA" id="ARBA00023015"/>
    </source>
</evidence>
<evidence type="ECO:0008006" key="8">
    <source>
        <dbReference type="Google" id="ProtNLM"/>
    </source>
</evidence>
<evidence type="ECO:0000313" key="6">
    <source>
        <dbReference type="EMBL" id="KAH0542207.1"/>
    </source>
</evidence>
<reference evidence="6" key="1">
    <citation type="submission" date="2021-03" db="EMBL/GenBank/DDBJ databases">
        <title>Comparative genomics and phylogenomic investigation of the class Geoglossomycetes provide insights into ecological specialization and systematics.</title>
        <authorList>
            <person name="Melie T."/>
            <person name="Pirro S."/>
            <person name="Miller A.N."/>
            <person name="Quandt A."/>
        </authorList>
    </citation>
    <scope>NUCLEOTIDE SEQUENCE</scope>
    <source>
        <strain evidence="6">CAQ_001_2017</strain>
    </source>
</reference>
<dbReference type="EMBL" id="JAGHQM010003684">
    <property type="protein sequence ID" value="KAH0542207.1"/>
    <property type="molecule type" value="Genomic_DNA"/>
</dbReference>
<feature type="compositionally biased region" description="Polar residues" evidence="5">
    <location>
        <begin position="67"/>
        <end position="84"/>
    </location>
</feature>
<keyword evidence="4" id="KW-0539">Nucleus</keyword>